<feature type="compositionally biased region" description="Polar residues" evidence="1">
    <location>
        <begin position="7"/>
        <end position="24"/>
    </location>
</feature>
<feature type="region of interest" description="Disordered" evidence="1">
    <location>
        <begin position="54"/>
        <end position="90"/>
    </location>
</feature>
<dbReference type="EMBL" id="FCNP01000001">
    <property type="protein sequence ID" value="CVI54342.1"/>
    <property type="molecule type" value="Genomic_DNA"/>
</dbReference>
<evidence type="ECO:0000256" key="1">
    <source>
        <dbReference type="SAM" id="MobiDB-lite"/>
    </source>
</evidence>
<dbReference type="Proteomes" id="UP000192140">
    <property type="component" value="Unassembled WGS sequence"/>
</dbReference>
<sequence>MPRSQRKTSISTQRNNPPKGSVSGNEARHATTQAGALLAQAIPFISYRKIIENGYQDRNHRGGTDGGRPCKDRGGRSAGRNAPGRVRHGR</sequence>
<reference evidence="2" key="1">
    <citation type="submission" date="2016-01" db="EMBL/GenBank/DDBJ databases">
        <authorList>
            <person name="Regsiter A."/>
            <person name="william w."/>
        </authorList>
    </citation>
    <scope>NUCLEOTIDE SEQUENCE</scope>
    <source>
        <strain evidence="2">NCPPB 1641</strain>
    </source>
</reference>
<comment type="caution">
    <text evidence="2">The sequence shown here is derived from an EMBL/GenBank/DDBJ whole genome shotgun (WGS) entry which is preliminary data.</text>
</comment>
<accession>A0A1S7TID2</accession>
<evidence type="ECO:0000313" key="3">
    <source>
        <dbReference type="Proteomes" id="UP000192140"/>
    </source>
</evidence>
<proteinExistence type="predicted"/>
<protein>
    <submittedName>
        <fullName evidence="2">Uncharacterized protein</fullName>
    </submittedName>
</protein>
<dbReference type="AlphaFoldDB" id="A0A1S7TID2"/>
<name>A0A1S7TID2_9HYPH</name>
<feature type="region of interest" description="Disordered" evidence="1">
    <location>
        <begin position="1"/>
        <end position="29"/>
    </location>
</feature>
<organism evidence="2 3">
    <name type="scientific">Agrobacterium deltaense NCPPB 1641</name>
    <dbReference type="NCBI Taxonomy" id="1183425"/>
    <lineage>
        <taxon>Bacteria</taxon>
        <taxon>Pseudomonadati</taxon>
        <taxon>Pseudomonadota</taxon>
        <taxon>Alphaproteobacteria</taxon>
        <taxon>Hyphomicrobiales</taxon>
        <taxon>Rhizobiaceae</taxon>
        <taxon>Rhizobium/Agrobacterium group</taxon>
        <taxon>Agrobacterium</taxon>
    </lineage>
</organism>
<feature type="compositionally biased region" description="Basic and acidic residues" evidence="1">
    <location>
        <begin position="54"/>
        <end position="75"/>
    </location>
</feature>
<keyword evidence="3" id="KW-1185">Reference proteome</keyword>
<evidence type="ECO:0000313" key="2">
    <source>
        <dbReference type="EMBL" id="CVI54342.1"/>
    </source>
</evidence>
<gene>
    <name evidence="2" type="ORF">AGR7A_Cc10050</name>
</gene>